<name>A0A1B8GUH5_9PEZI</name>
<dbReference type="STRING" id="342668.A0A1B8GUH5"/>
<dbReference type="EMBL" id="KV460212">
    <property type="protein sequence ID" value="OBT99483.2"/>
    <property type="molecule type" value="Genomic_DNA"/>
</dbReference>
<feature type="compositionally biased region" description="Low complexity" evidence="2">
    <location>
        <begin position="393"/>
        <end position="406"/>
    </location>
</feature>
<accession>A0A1B8GUH5</accession>
<organism evidence="3 4">
    <name type="scientific">Pseudogymnoascus verrucosus</name>
    <dbReference type="NCBI Taxonomy" id="342668"/>
    <lineage>
        <taxon>Eukaryota</taxon>
        <taxon>Fungi</taxon>
        <taxon>Dikarya</taxon>
        <taxon>Ascomycota</taxon>
        <taxon>Pezizomycotina</taxon>
        <taxon>Leotiomycetes</taxon>
        <taxon>Thelebolales</taxon>
        <taxon>Thelebolaceae</taxon>
        <taxon>Pseudogymnoascus</taxon>
    </lineage>
</organism>
<dbReference type="GeneID" id="28836235"/>
<feature type="region of interest" description="Disordered" evidence="2">
    <location>
        <begin position="158"/>
        <end position="180"/>
    </location>
</feature>
<feature type="region of interest" description="Disordered" evidence="2">
    <location>
        <begin position="362"/>
        <end position="412"/>
    </location>
</feature>
<feature type="compositionally biased region" description="Basic and acidic residues" evidence="2">
    <location>
        <begin position="362"/>
        <end position="387"/>
    </location>
</feature>
<evidence type="ECO:0000313" key="4">
    <source>
        <dbReference type="Proteomes" id="UP000091956"/>
    </source>
</evidence>
<dbReference type="PANTHER" id="PTHR42032:SF1">
    <property type="entry name" value="YALI0E30679P"/>
    <property type="match status" value="1"/>
</dbReference>
<evidence type="ECO:0000313" key="3">
    <source>
        <dbReference type="EMBL" id="OBT99483.2"/>
    </source>
</evidence>
<keyword evidence="1" id="KW-0175">Coiled coil</keyword>
<dbReference type="PANTHER" id="PTHR42032">
    <property type="entry name" value="YALI0E30679P"/>
    <property type="match status" value="1"/>
</dbReference>
<reference evidence="3 4" key="1">
    <citation type="submission" date="2016-03" db="EMBL/GenBank/DDBJ databases">
        <title>Comparative genomics of Pseudogymnoascus destructans, the fungus causing white-nose syndrome of bats.</title>
        <authorList>
            <person name="Palmer J.M."/>
            <person name="Drees K.P."/>
            <person name="Foster J.T."/>
            <person name="Lindner D.L."/>
        </authorList>
    </citation>
    <scope>NUCLEOTIDE SEQUENCE [LARGE SCALE GENOMIC DNA]</scope>
    <source>
        <strain evidence="3 4">UAMH 10579</strain>
    </source>
</reference>
<evidence type="ECO:0000256" key="2">
    <source>
        <dbReference type="SAM" id="MobiDB-lite"/>
    </source>
</evidence>
<gene>
    <name evidence="3" type="ORF">VE01_02849</name>
</gene>
<dbReference type="RefSeq" id="XP_059319950.1">
    <property type="nucleotide sequence ID" value="XM_059463482.1"/>
</dbReference>
<feature type="coiled-coil region" evidence="1">
    <location>
        <begin position="276"/>
        <end position="339"/>
    </location>
</feature>
<evidence type="ECO:0000256" key="1">
    <source>
        <dbReference type="SAM" id="Coils"/>
    </source>
</evidence>
<reference evidence="4" key="2">
    <citation type="journal article" date="2018" name="Nat. Commun.">
        <title>Extreme sensitivity to ultraviolet light in the fungal pathogen causing white-nose syndrome of bats.</title>
        <authorList>
            <person name="Palmer J.M."/>
            <person name="Drees K.P."/>
            <person name="Foster J.T."/>
            <person name="Lindner D.L."/>
        </authorList>
    </citation>
    <scope>NUCLEOTIDE SEQUENCE [LARGE SCALE GENOMIC DNA]</scope>
    <source>
        <strain evidence="4">UAMH 10579</strain>
    </source>
</reference>
<feature type="region of interest" description="Disordered" evidence="2">
    <location>
        <begin position="1"/>
        <end position="61"/>
    </location>
</feature>
<feature type="compositionally biased region" description="Polar residues" evidence="2">
    <location>
        <begin position="11"/>
        <end position="21"/>
    </location>
</feature>
<protein>
    <submittedName>
        <fullName evidence="3">Uncharacterized protein</fullName>
    </submittedName>
</protein>
<keyword evidence="4" id="KW-1185">Reference proteome</keyword>
<dbReference type="Proteomes" id="UP000091956">
    <property type="component" value="Unassembled WGS sequence"/>
</dbReference>
<sequence>MATPSDPPSRRTLTTAESSQFRRPRLASLPESSSPPPARPPRSRSPSPLSDSPYPPAPRRRSSLISIDSLSSLSSARRALHSDSASLLHPPPVDAHDGLSAWHSLPLAFALLPALGGLMFKDGSRFVSDVLLLGLAGVFLNWSVRLPWDWYRSAQEIRTTSPSGTPLPPVTKSDTPRSPQHAREIATYTSATQELRTHELLALLSCVTFPLLAAGLLHILRASLRADVSGLVSDFNIVVFMLAAEIRPVGQLLRLVRARTLWLQRVVRVDPRTGIDERQDGEIETLRQRVDALEQQQGSAATAGEGEEEVLARVREEVKRATRQEVEALSRAVRRYEKRAGVLAGRVEGRLGELEGRVGEVGRRSAPDARSTRLVVESRGEKAEMSRRGAGMGESASEGATGAGEASVRRGRRRRVVRAVNFISTA</sequence>
<dbReference type="AlphaFoldDB" id="A0A1B8GUH5"/>
<proteinExistence type="predicted"/>